<gene>
    <name evidence="2" type="ORF">LEA_13989</name>
</gene>
<dbReference type="CDD" id="cd00009">
    <property type="entry name" value="AAA"/>
    <property type="match status" value="1"/>
</dbReference>
<protein>
    <submittedName>
        <fullName evidence="2">ATPase associated with various cellular activities AAA_3</fullName>
    </submittedName>
</protein>
<organism evidence="2">
    <name type="scientific">human gut metagenome</name>
    <dbReference type="NCBI Taxonomy" id="408170"/>
    <lineage>
        <taxon>unclassified sequences</taxon>
        <taxon>metagenomes</taxon>
        <taxon>organismal metagenomes</taxon>
    </lineage>
</organism>
<dbReference type="AlphaFoldDB" id="K1TG02"/>
<sequence>MTELLLTALIADGHVLLEDVPGTGKTKLAKALAKSLNAKFSRVQFTPDLLPGDITGINVYDRQKNEFTLRKGPVFTNILLADELNRATPRTQAGLLECMEERQVTIEGVSYTPGEPFFVIAT</sequence>
<accession>K1TG02</accession>
<evidence type="ECO:0000259" key="1">
    <source>
        <dbReference type="Pfam" id="PF07726"/>
    </source>
</evidence>
<dbReference type="Pfam" id="PF07726">
    <property type="entry name" value="AAA_3"/>
    <property type="match status" value="1"/>
</dbReference>
<dbReference type="PANTHER" id="PTHR42759">
    <property type="entry name" value="MOXR FAMILY PROTEIN"/>
    <property type="match status" value="1"/>
</dbReference>
<proteinExistence type="predicted"/>
<dbReference type="InterPro" id="IPR027417">
    <property type="entry name" value="P-loop_NTPase"/>
</dbReference>
<evidence type="ECO:0000313" key="2">
    <source>
        <dbReference type="EMBL" id="EKC58181.1"/>
    </source>
</evidence>
<feature type="domain" description="ATPase AAA-3" evidence="1">
    <location>
        <begin position="14"/>
        <end position="122"/>
    </location>
</feature>
<dbReference type="GO" id="GO:0016887">
    <property type="term" value="F:ATP hydrolysis activity"/>
    <property type="evidence" value="ECO:0007669"/>
    <property type="project" value="InterPro"/>
</dbReference>
<dbReference type="PANTHER" id="PTHR42759:SF5">
    <property type="entry name" value="METHANOL DEHYDROGENASE REGULATOR"/>
    <property type="match status" value="1"/>
</dbReference>
<reference evidence="2" key="1">
    <citation type="journal article" date="2013" name="Environ. Microbiol.">
        <title>Microbiota from the distal guts of lean and obese adolescents exhibit partial functional redundancy besides clear differences in community structure.</title>
        <authorList>
            <person name="Ferrer M."/>
            <person name="Ruiz A."/>
            <person name="Lanza F."/>
            <person name="Haange S.B."/>
            <person name="Oberbach A."/>
            <person name="Till H."/>
            <person name="Bargiela R."/>
            <person name="Campoy C."/>
            <person name="Segura M.T."/>
            <person name="Richter M."/>
            <person name="von Bergen M."/>
            <person name="Seifert J."/>
            <person name="Suarez A."/>
        </authorList>
    </citation>
    <scope>NUCLEOTIDE SEQUENCE</scope>
</reference>
<dbReference type="Gene3D" id="3.40.50.300">
    <property type="entry name" value="P-loop containing nucleotide triphosphate hydrolases"/>
    <property type="match status" value="1"/>
</dbReference>
<dbReference type="SUPFAM" id="SSF52540">
    <property type="entry name" value="P-loop containing nucleoside triphosphate hydrolases"/>
    <property type="match status" value="1"/>
</dbReference>
<dbReference type="InterPro" id="IPR011703">
    <property type="entry name" value="ATPase_AAA-3"/>
</dbReference>
<comment type="caution">
    <text evidence="2">The sequence shown here is derived from an EMBL/GenBank/DDBJ whole genome shotgun (WGS) entry which is preliminary data.</text>
</comment>
<name>K1TG02_9ZZZZ</name>
<feature type="non-terminal residue" evidence="2">
    <location>
        <position position="122"/>
    </location>
</feature>
<dbReference type="GO" id="GO:0005524">
    <property type="term" value="F:ATP binding"/>
    <property type="evidence" value="ECO:0007669"/>
    <property type="project" value="InterPro"/>
</dbReference>
<dbReference type="InterPro" id="IPR050764">
    <property type="entry name" value="CbbQ/NirQ/NorQ/GpvN"/>
</dbReference>
<dbReference type="EMBL" id="AJWY01009500">
    <property type="protein sequence ID" value="EKC58181.1"/>
    <property type="molecule type" value="Genomic_DNA"/>
</dbReference>